<accession>A0ABD5BI89</accession>
<feature type="region of interest" description="Disordered" evidence="1">
    <location>
        <begin position="313"/>
        <end position="337"/>
    </location>
</feature>
<reference evidence="2 3" key="1">
    <citation type="submission" date="2023-07" db="EMBL/GenBank/DDBJ databases">
        <title>Pathogens genome sequencing project 196.</title>
        <authorList>
            <person name="Cao X."/>
        </authorList>
    </citation>
    <scope>NUCLEOTIDE SEQUENCE [LARGE SCALE GENOMIC DNA]</scope>
    <source>
        <strain evidence="2 3">SM41</strain>
    </source>
</reference>
<comment type="caution">
    <text evidence="2">The sequence shown here is derived from an EMBL/GenBank/DDBJ whole genome shotgun (WGS) entry which is preliminary data.</text>
</comment>
<gene>
    <name evidence="2" type="ORF">RF091_10835</name>
</gene>
<evidence type="ECO:0000313" key="3">
    <source>
        <dbReference type="Proteomes" id="UP001234811"/>
    </source>
</evidence>
<dbReference type="AlphaFoldDB" id="A0ABD5BI89"/>
<feature type="compositionally biased region" description="Basic and acidic residues" evidence="1">
    <location>
        <begin position="315"/>
        <end position="337"/>
    </location>
</feature>
<name>A0ABD5BI89_SERMA</name>
<proteinExistence type="predicted"/>
<sequence length="367" mass="41957">QNFRINDASTHDAVVQQVAQTGIIPEKVTTQLTAISRAKSPEVVKQGAELFSRLYDTDPASVGDMPKEMQGFYMTVKQMTDAGMSSADAVQHAQDVTYNQNDALRKQLSADQSTSPYKKERDEAMKSARDTMTQLFRWDPSADDKTPDAAAFRADYQSLYDINYRTTGGNAKAAQKLTNQQVSKNWMISTVNGTAQFMKYAPEALYNHGPAGWQASQWEEEKQRLMYGERNDTIVTSGAKLGITSGRTAFVETKTPEPKIGGELEIVPDVSTPRSGDYAIWVKTEDGAPRPYYNKYGQAMRWRPSLQDWEPYQKMQKEREEKGLSEREKGQEIRDFKEKHRALDEMYKRLHDERVNRQKQYFSWSYE</sequence>
<dbReference type="EMBL" id="JAVIPQ010000156">
    <property type="protein sequence ID" value="MDQ9556006.1"/>
    <property type="molecule type" value="Genomic_DNA"/>
</dbReference>
<protein>
    <submittedName>
        <fullName evidence="2">Lytic transglycosylase</fullName>
    </submittedName>
</protein>
<evidence type="ECO:0000256" key="1">
    <source>
        <dbReference type="SAM" id="MobiDB-lite"/>
    </source>
</evidence>
<evidence type="ECO:0000313" key="2">
    <source>
        <dbReference type="EMBL" id="MDQ9556006.1"/>
    </source>
</evidence>
<organism evidence="2 3">
    <name type="scientific">Serratia marcescens</name>
    <dbReference type="NCBI Taxonomy" id="615"/>
    <lineage>
        <taxon>Bacteria</taxon>
        <taxon>Pseudomonadati</taxon>
        <taxon>Pseudomonadota</taxon>
        <taxon>Gammaproteobacteria</taxon>
        <taxon>Enterobacterales</taxon>
        <taxon>Yersiniaceae</taxon>
        <taxon>Serratia</taxon>
    </lineage>
</organism>
<dbReference type="Proteomes" id="UP001234811">
    <property type="component" value="Unassembled WGS sequence"/>
</dbReference>
<feature type="non-terminal residue" evidence="2">
    <location>
        <position position="1"/>
    </location>
</feature>